<evidence type="ECO:0000313" key="3">
    <source>
        <dbReference type="Proteomes" id="UP000642829"/>
    </source>
</evidence>
<dbReference type="Pfam" id="PF06892">
    <property type="entry name" value="Phage_CP76"/>
    <property type="match status" value="1"/>
</dbReference>
<dbReference type="GO" id="GO:0003677">
    <property type="term" value="F:DNA binding"/>
    <property type="evidence" value="ECO:0007669"/>
    <property type="project" value="InterPro"/>
</dbReference>
<gene>
    <name evidence="2" type="ORF">GCM10007047_25310</name>
</gene>
<evidence type="ECO:0000313" key="2">
    <source>
        <dbReference type="EMBL" id="GHC07210.1"/>
    </source>
</evidence>
<keyword evidence="3" id="KW-1185">Reference proteome</keyword>
<name>A0A8J3GFM1_9BACT</name>
<evidence type="ECO:0000256" key="1">
    <source>
        <dbReference type="SAM" id="MobiDB-lite"/>
    </source>
</evidence>
<reference evidence="2" key="1">
    <citation type="journal article" date="2014" name="Int. J. Syst. Evol. Microbiol.">
        <title>Complete genome sequence of Corynebacterium casei LMG S-19264T (=DSM 44701T), isolated from a smear-ripened cheese.</title>
        <authorList>
            <consortium name="US DOE Joint Genome Institute (JGI-PGF)"/>
            <person name="Walter F."/>
            <person name="Albersmeier A."/>
            <person name="Kalinowski J."/>
            <person name="Ruckert C."/>
        </authorList>
    </citation>
    <scope>NUCLEOTIDE SEQUENCE</scope>
    <source>
        <strain evidence="2">KCTC 12870</strain>
    </source>
</reference>
<accession>A0A8J3GFM1</accession>
<comment type="caution">
    <text evidence="2">The sequence shown here is derived from an EMBL/GenBank/DDBJ whole genome shotgun (WGS) entry which is preliminary data.</text>
</comment>
<protein>
    <submittedName>
        <fullName evidence="2">Uncharacterized protein</fullName>
    </submittedName>
</protein>
<organism evidence="2 3">
    <name type="scientific">Cerasicoccus arenae</name>
    <dbReference type="NCBI Taxonomy" id="424488"/>
    <lineage>
        <taxon>Bacteria</taxon>
        <taxon>Pseudomonadati</taxon>
        <taxon>Verrucomicrobiota</taxon>
        <taxon>Opitutia</taxon>
        <taxon>Puniceicoccales</taxon>
        <taxon>Cerasicoccaceae</taxon>
        <taxon>Cerasicoccus</taxon>
    </lineage>
</organism>
<reference evidence="2" key="2">
    <citation type="submission" date="2020-09" db="EMBL/GenBank/DDBJ databases">
        <authorList>
            <person name="Sun Q."/>
            <person name="Kim S."/>
        </authorList>
    </citation>
    <scope>NUCLEOTIDE SEQUENCE</scope>
    <source>
        <strain evidence="2">KCTC 12870</strain>
    </source>
</reference>
<dbReference type="EMBL" id="BMXG01000017">
    <property type="protein sequence ID" value="GHC07210.1"/>
    <property type="molecule type" value="Genomic_DNA"/>
</dbReference>
<dbReference type="Proteomes" id="UP000642829">
    <property type="component" value="Unassembled WGS sequence"/>
</dbReference>
<proteinExistence type="predicted"/>
<dbReference type="AlphaFoldDB" id="A0A8J3GFM1"/>
<dbReference type="InterPro" id="IPR009679">
    <property type="entry name" value="Phage_186_CII-like"/>
</dbReference>
<sequence>MKSHQVVKACFDKQSPKQIAEDIGVSVSLLYKWSQPVGETQSGAINPLDRAVQLNSVAPDNEVLHWLCQQADGVFIRDPESAARAYRYMPATNDIVRQFAALLSEITQAALDNRITEQEATAIRQLWDRLKAYTEGFVTACEEGNFAQIRGLPLPEPPTDSGEPSPSGIDCR</sequence>
<feature type="region of interest" description="Disordered" evidence="1">
    <location>
        <begin position="151"/>
        <end position="172"/>
    </location>
</feature>
<dbReference type="RefSeq" id="WP_189515755.1">
    <property type="nucleotide sequence ID" value="NZ_BMXG01000017.1"/>
</dbReference>